<evidence type="ECO:0000313" key="1">
    <source>
        <dbReference type="EMBL" id="CAG8460723.1"/>
    </source>
</evidence>
<protein>
    <submittedName>
        <fullName evidence="1">11658_t:CDS:1</fullName>
    </submittedName>
</protein>
<reference evidence="1" key="1">
    <citation type="submission" date="2021-06" db="EMBL/GenBank/DDBJ databases">
        <authorList>
            <person name="Kallberg Y."/>
            <person name="Tangrot J."/>
            <person name="Rosling A."/>
        </authorList>
    </citation>
    <scope>NUCLEOTIDE SEQUENCE</scope>
    <source>
        <strain evidence="1">CL356</strain>
    </source>
</reference>
<proteinExistence type="predicted"/>
<comment type="caution">
    <text evidence="1">The sequence shown here is derived from an EMBL/GenBank/DDBJ whole genome shotgun (WGS) entry which is preliminary data.</text>
</comment>
<dbReference type="EMBL" id="CAJVPT010001332">
    <property type="protein sequence ID" value="CAG8460723.1"/>
    <property type="molecule type" value="Genomic_DNA"/>
</dbReference>
<organism evidence="1 2">
    <name type="scientific">Acaulospora colombiana</name>
    <dbReference type="NCBI Taxonomy" id="27376"/>
    <lineage>
        <taxon>Eukaryota</taxon>
        <taxon>Fungi</taxon>
        <taxon>Fungi incertae sedis</taxon>
        <taxon>Mucoromycota</taxon>
        <taxon>Glomeromycotina</taxon>
        <taxon>Glomeromycetes</taxon>
        <taxon>Diversisporales</taxon>
        <taxon>Acaulosporaceae</taxon>
        <taxon>Acaulospora</taxon>
    </lineage>
</organism>
<dbReference type="Proteomes" id="UP000789525">
    <property type="component" value="Unassembled WGS sequence"/>
</dbReference>
<keyword evidence="2" id="KW-1185">Reference proteome</keyword>
<sequence>MDIEKEDDKSKIDFSSDTSKKDIVTENGENSSLSPNLDHSDTLHKLPDESLADLLPVAKKVAIATGAEQYNILQNNGRLAHQEVEHVHIHVIPKPNEKEGLKIEWPLKSLENGEAIAQEMIERLKASKS</sequence>
<gene>
    <name evidence="1" type="ORF">ACOLOM_LOCUS1160</name>
</gene>
<evidence type="ECO:0000313" key="2">
    <source>
        <dbReference type="Proteomes" id="UP000789525"/>
    </source>
</evidence>
<accession>A0ACA9K9M5</accession>
<name>A0ACA9K9M5_9GLOM</name>